<reference evidence="2" key="2">
    <citation type="submission" date="2018-03" db="EMBL/GenBank/DDBJ databases">
        <title>The Triticum urartu genome reveals the dynamic nature of wheat genome evolution.</title>
        <authorList>
            <person name="Ling H."/>
            <person name="Ma B."/>
            <person name="Shi X."/>
            <person name="Liu H."/>
            <person name="Dong L."/>
            <person name="Sun H."/>
            <person name="Cao Y."/>
            <person name="Gao Q."/>
            <person name="Zheng S."/>
            <person name="Li Y."/>
            <person name="Yu Y."/>
            <person name="Du H."/>
            <person name="Qi M."/>
            <person name="Li Y."/>
            <person name="Yu H."/>
            <person name="Cui Y."/>
            <person name="Wang N."/>
            <person name="Chen C."/>
            <person name="Wu H."/>
            <person name="Zhao Y."/>
            <person name="Zhang J."/>
            <person name="Li Y."/>
            <person name="Zhou W."/>
            <person name="Zhang B."/>
            <person name="Hu W."/>
            <person name="Eijk M."/>
            <person name="Tang J."/>
            <person name="Witsenboer H."/>
            <person name="Zhao S."/>
            <person name="Li Z."/>
            <person name="Zhang A."/>
            <person name="Wang D."/>
            <person name="Liang C."/>
        </authorList>
    </citation>
    <scope>NUCLEOTIDE SEQUENCE [LARGE SCALE GENOMIC DNA]</scope>
    <source>
        <strain evidence="2">cv. G1812</strain>
    </source>
</reference>
<gene>
    <name evidence="2" type="primary">LOC125551578</name>
</gene>
<evidence type="ECO:0000313" key="3">
    <source>
        <dbReference type="Proteomes" id="UP000015106"/>
    </source>
</evidence>
<dbReference type="GeneID" id="125551578"/>
<evidence type="ECO:0008006" key="4">
    <source>
        <dbReference type="Google" id="ProtNLM"/>
    </source>
</evidence>
<name>A0A8R7Q2R6_TRIUA</name>
<protein>
    <recommendedName>
        <fullName evidence="4">Secreted protein</fullName>
    </recommendedName>
</protein>
<dbReference type="InterPro" id="IPR053234">
    <property type="entry name" value="RPM1_Interactor"/>
</dbReference>
<feature type="chain" id="PRO_5035892669" description="Secreted protein" evidence="1">
    <location>
        <begin position="22"/>
        <end position="127"/>
    </location>
</feature>
<evidence type="ECO:0000313" key="2">
    <source>
        <dbReference type="EnsemblPlants" id="TuG1812G0400001860.01.T02"/>
    </source>
</evidence>
<dbReference type="Proteomes" id="UP000015106">
    <property type="component" value="Chromosome 4"/>
</dbReference>
<reference evidence="3" key="1">
    <citation type="journal article" date="2013" name="Nature">
        <title>Draft genome of the wheat A-genome progenitor Triticum urartu.</title>
        <authorList>
            <person name="Ling H.Q."/>
            <person name="Zhao S."/>
            <person name="Liu D."/>
            <person name="Wang J."/>
            <person name="Sun H."/>
            <person name="Zhang C."/>
            <person name="Fan H."/>
            <person name="Li D."/>
            <person name="Dong L."/>
            <person name="Tao Y."/>
            <person name="Gao C."/>
            <person name="Wu H."/>
            <person name="Li Y."/>
            <person name="Cui Y."/>
            <person name="Guo X."/>
            <person name="Zheng S."/>
            <person name="Wang B."/>
            <person name="Yu K."/>
            <person name="Liang Q."/>
            <person name="Yang W."/>
            <person name="Lou X."/>
            <person name="Chen J."/>
            <person name="Feng M."/>
            <person name="Jian J."/>
            <person name="Zhang X."/>
            <person name="Luo G."/>
            <person name="Jiang Y."/>
            <person name="Liu J."/>
            <person name="Wang Z."/>
            <person name="Sha Y."/>
            <person name="Zhang B."/>
            <person name="Wu H."/>
            <person name="Tang D."/>
            <person name="Shen Q."/>
            <person name="Xue P."/>
            <person name="Zou S."/>
            <person name="Wang X."/>
            <person name="Liu X."/>
            <person name="Wang F."/>
            <person name="Yang Y."/>
            <person name="An X."/>
            <person name="Dong Z."/>
            <person name="Zhang K."/>
            <person name="Zhang X."/>
            <person name="Luo M.C."/>
            <person name="Dvorak J."/>
            <person name="Tong Y."/>
            <person name="Wang J."/>
            <person name="Yang H."/>
            <person name="Li Z."/>
            <person name="Wang D."/>
            <person name="Zhang A."/>
            <person name="Wang J."/>
        </authorList>
    </citation>
    <scope>NUCLEOTIDE SEQUENCE</scope>
    <source>
        <strain evidence="3">cv. G1812</strain>
    </source>
</reference>
<dbReference type="PANTHER" id="PTHR33443:SF13">
    <property type="entry name" value="RRM DOMAIN-CONTAINING PROTEIN"/>
    <property type="match status" value="1"/>
</dbReference>
<dbReference type="EnsemblPlants" id="TuG1812G0400001860.01.T02">
    <property type="protein sequence ID" value="TuG1812G0400001860.01.T02"/>
    <property type="gene ID" value="TuG1812G0400001860.01"/>
</dbReference>
<accession>A0A8R7Q2R6</accession>
<dbReference type="PANTHER" id="PTHR33443">
    <property type="entry name" value="ZGC:112980"/>
    <property type="match status" value="1"/>
</dbReference>
<evidence type="ECO:0000256" key="1">
    <source>
        <dbReference type="SAM" id="SignalP"/>
    </source>
</evidence>
<organism evidence="2 3">
    <name type="scientific">Triticum urartu</name>
    <name type="common">Red wild einkorn</name>
    <name type="synonym">Crithodium urartu</name>
    <dbReference type="NCBI Taxonomy" id="4572"/>
    <lineage>
        <taxon>Eukaryota</taxon>
        <taxon>Viridiplantae</taxon>
        <taxon>Streptophyta</taxon>
        <taxon>Embryophyta</taxon>
        <taxon>Tracheophyta</taxon>
        <taxon>Spermatophyta</taxon>
        <taxon>Magnoliopsida</taxon>
        <taxon>Liliopsida</taxon>
        <taxon>Poales</taxon>
        <taxon>Poaceae</taxon>
        <taxon>BOP clade</taxon>
        <taxon>Pooideae</taxon>
        <taxon>Triticodae</taxon>
        <taxon>Triticeae</taxon>
        <taxon>Triticinae</taxon>
        <taxon>Triticum</taxon>
    </lineage>
</organism>
<proteinExistence type="predicted"/>
<reference evidence="2" key="3">
    <citation type="submission" date="2022-06" db="UniProtKB">
        <authorList>
            <consortium name="EnsemblPlants"/>
        </authorList>
    </citation>
    <scope>IDENTIFICATION</scope>
</reference>
<dbReference type="Gramene" id="TuG1812G0400001860.01.T02">
    <property type="protein sequence ID" value="TuG1812G0400001860.01.T02"/>
    <property type="gene ID" value="TuG1812G0400001860.01"/>
</dbReference>
<sequence>MSCLAMVLKLASPTMLQPTTAVCFCAIEGRSPAPSSTFPHHGNNAGVMATPFSLSKDGIEMQFATNHIACKNFPHSRHLCSELPFSTTAHPKHYGMCYCYVCDAPAPCKHWGKGLCQAGLHDSMLCW</sequence>
<keyword evidence="3" id="KW-1185">Reference proteome</keyword>
<feature type="signal peptide" evidence="1">
    <location>
        <begin position="1"/>
        <end position="21"/>
    </location>
</feature>
<keyword evidence="1" id="KW-0732">Signal</keyword>
<dbReference type="AlphaFoldDB" id="A0A8R7Q2R6"/>
<dbReference type="RefSeq" id="XP_048570787.1">
    <property type="nucleotide sequence ID" value="XM_048714830.1"/>
</dbReference>